<gene>
    <name evidence="1" type="ORF">MRATA1EN3_LOCUS2027</name>
</gene>
<protein>
    <submittedName>
        <fullName evidence="1">Uncharacterized protein</fullName>
    </submittedName>
</protein>
<sequence>MRRGGGGRTECGAPGPRGGRVDGEGKGGALATPGRLRGAFRVRARASLAAAAARRALRPPGRRSRGRPVLGRLLGRRRRHPNLSSPSRPALAAWLEEEEAAAAAAKQEDEPSRGAVSGRRVSALPPARTRRPASALAGPGGRSPLRLSPRGPCARRPAPGARSQIEVRAAGANNVPLCRAAETCLLCAFRTGVDAGGVGSRRSVRGCEWSREAERWERVRGKWAGGEGPMS</sequence>
<dbReference type="EMBL" id="OX596085">
    <property type="protein sequence ID" value="CAI9690814.1"/>
    <property type="molecule type" value="Genomic_DNA"/>
</dbReference>
<dbReference type="Proteomes" id="UP001162501">
    <property type="component" value="Chromosome 1"/>
</dbReference>
<evidence type="ECO:0000313" key="1">
    <source>
        <dbReference type="EMBL" id="CAI9690814.1"/>
    </source>
</evidence>
<reference evidence="1" key="1">
    <citation type="submission" date="2023-05" db="EMBL/GenBank/DDBJ databases">
        <authorList>
            <consortium name="ELIXIR-Norway"/>
        </authorList>
    </citation>
    <scope>NUCLEOTIDE SEQUENCE</scope>
</reference>
<accession>A0ACB0DRB3</accession>
<evidence type="ECO:0000313" key="2">
    <source>
        <dbReference type="Proteomes" id="UP001162501"/>
    </source>
</evidence>
<name>A0ACB0DRB3_RANTA</name>
<proteinExistence type="predicted"/>
<organism evidence="1 2">
    <name type="scientific">Rangifer tarandus platyrhynchus</name>
    <name type="common">Svalbard reindeer</name>
    <dbReference type="NCBI Taxonomy" id="3082113"/>
    <lineage>
        <taxon>Eukaryota</taxon>
        <taxon>Metazoa</taxon>
        <taxon>Chordata</taxon>
        <taxon>Craniata</taxon>
        <taxon>Vertebrata</taxon>
        <taxon>Euteleostomi</taxon>
        <taxon>Mammalia</taxon>
        <taxon>Eutheria</taxon>
        <taxon>Laurasiatheria</taxon>
        <taxon>Artiodactyla</taxon>
        <taxon>Ruminantia</taxon>
        <taxon>Pecora</taxon>
        <taxon>Cervidae</taxon>
        <taxon>Odocoileinae</taxon>
        <taxon>Rangifer</taxon>
    </lineage>
</organism>